<gene>
    <name evidence="2" type="ORF">HNR05_001437</name>
</gene>
<evidence type="ECO:0000313" key="3">
    <source>
        <dbReference type="Proteomes" id="UP000537260"/>
    </source>
</evidence>
<feature type="domain" description="HTH cro/C1-type" evidence="1">
    <location>
        <begin position="16"/>
        <end position="70"/>
    </location>
</feature>
<dbReference type="EMBL" id="JACCFM010000001">
    <property type="protein sequence ID" value="NYJ19646.1"/>
    <property type="molecule type" value="Genomic_DNA"/>
</dbReference>
<dbReference type="SUPFAM" id="SSF47413">
    <property type="entry name" value="lambda repressor-like DNA-binding domains"/>
    <property type="match status" value="1"/>
</dbReference>
<reference evidence="2 3" key="1">
    <citation type="submission" date="2020-07" db="EMBL/GenBank/DDBJ databases">
        <title>Sequencing the genomes of 1000 actinobacteria strains.</title>
        <authorList>
            <person name="Klenk H.-P."/>
        </authorList>
    </citation>
    <scope>NUCLEOTIDE SEQUENCE [LARGE SCALE GENOMIC DNA]</scope>
    <source>
        <strain evidence="2 3">LI1</strain>
    </source>
</reference>
<proteinExistence type="predicted"/>
<dbReference type="Proteomes" id="UP000537260">
    <property type="component" value="Unassembled WGS sequence"/>
</dbReference>
<name>A0A7Z0EDG9_9MICO</name>
<dbReference type="InterPro" id="IPR010982">
    <property type="entry name" value="Lambda_DNA-bd_dom_sf"/>
</dbReference>
<accession>A0A7Z0EDG9</accession>
<keyword evidence="3" id="KW-1185">Reference proteome</keyword>
<dbReference type="PROSITE" id="PS50943">
    <property type="entry name" value="HTH_CROC1"/>
    <property type="match status" value="1"/>
</dbReference>
<dbReference type="AlphaFoldDB" id="A0A7Z0EDG9"/>
<comment type="caution">
    <text evidence="2">The sequence shown here is derived from an EMBL/GenBank/DDBJ whole genome shotgun (WGS) entry which is preliminary data.</text>
</comment>
<protein>
    <submittedName>
        <fullName evidence="2">Transcriptional regulator with XRE-family HTH domain</fullName>
    </submittedName>
</protein>
<dbReference type="Pfam" id="PF01381">
    <property type="entry name" value="HTH_3"/>
    <property type="match status" value="1"/>
</dbReference>
<sequence length="96" mass="10615">MPQPHSEASRILGRRLRQRRRELSLNQEQVAQRAGLNVSSYARIDRGHGNPTFHTLIRLAGVLVIEPGELVAGFTAAHLVAAPDAWPSPEGHRITH</sequence>
<dbReference type="InterPro" id="IPR001387">
    <property type="entry name" value="Cro/C1-type_HTH"/>
</dbReference>
<organism evidence="2 3">
    <name type="scientific">Glaciibacter psychrotolerans</name>
    <dbReference type="NCBI Taxonomy" id="670054"/>
    <lineage>
        <taxon>Bacteria</taxon>
        <taxon>Bacillati</taxon>
        <taxon>Actinomycetota</taxon>
        <taxon>Actinomycetes</taxon>
        <taxon>Micrococcales</taxon>
        <taxon>Microbacteriaceae</taxon>
        <taxon>Glaciibacter</taxon>
    </lineage>
</organism>
<dbReference type="GO" id="GO:0003677">
    <property type="term" value="F:DNA binding"/>
    <property type="evidence" value="ECO:0007669"/>
    <property type="project" value="InterPro"/>
</dbReference>
<dbReference type="Gene3D" id="1.10.260.40">
    <property type="entry name" value="lambda repressor-like DNA-binding domains"/>
    <property type="match status" value="1"/>
</dbReference>
<evidence type="ECO:0000259" key="1">
    <source>
        <dbReference type="PROSITE" id="PS50943"/>
    </source>
</evidence>
<dbReference type="RefSeq" id="WP_179578373.1">
    <property type="nucleotide sequence ID" value="NZ_JACCFM010000001.1"/>
</dbReference>
<dbReference type="SMART" id="SM00530">
    <property type="entry name" value="HTH_XRE"/>
    <property type="match status" value="1"/>
</dbReference>
<evidence type="ECO:0000313" key="2">
    <source>
        <dbReference type="EMBL" id="NYJ19646.1"/>
    </source>
</evidence>
<dbReference type="CDD" id="cd00093">
    <property type="entry name" value="HTH_XRE"/>
    <property type="match status" value="1"/>
</dbReference>